<evidence type="ECO:0000313" key="4">
    <source>
        <dbReference type="EMBL" id="EQC32058.1"/>
    </source>
</evidence>
<keyword evidence="2" id="KW-0472">Membrane</keyword>
<feature type="region of interest" description="Disordered" evidence="1">
    <location>
        <begin position="348"/>
        <end position="369"/>
    </location>
</feature>
<sequence>MRWSYVSAIAALLFVHVVDPIAAKGSGVAHFASAASLQQYASIGGHMRLTIQEDDDSEVGDQDHDGHVIKEAGESEEDKKKRKLKRCSGFMPAAHCPRICKSSRTEDGCEDCSTCNNHKFMPQTQCLRTNTCTKYRFMPIAKCAADKKNDGYKTLAPSGYPTPAPSTYPTPEPSHPSSAPTTKAPTPAPTPAPSHPSVVPATPAPSKPSANGGTGTNGGTNGGTNAGTAGNNGGNNNNGGTNGGTGNNGGNNNGGTNGGTGTNNGGNNNNGGKNGGTTGTNGKDGTTGTNTNGANNNNGGTGTANNSSGSSSSSISGGAIAGIVIGCAACAGAVGFFIWKKKKDQSREQEIFGDAHQDAESGGGDYAAM</sequence>
<reference evidence="4 5" key="1">
    <citation type="submission" date="2012-04" db="EMBL/GenBank/DDBJ databases">
        <title>The Genome Sequence of Saprolegnia declina VS20.</title>
        <authorList>
            <consortium name="The Broad Institute Genome Sequencing Platform"/>
            <person name="Russ C."/>
            <person name="Nusbaum C."/>
            <person name="Tyler B."/>
            <person name="van West P."/>
            <person name="Dieguez-Uribeondo J."/>
            <person name="de Bruijn I."/>
            <person name="Tripathy S."/>
            <person name="Jiang R."/>
            <person name="Young S.K."/>
            <person name="Zeng Q."/>
            <person name="Gargeya S."/>
            <person name="Fitzgerald M."/>
            <person name="Haas B."/>
            <person name="Abouelleil A."/>
            <person name="Alvarado L."/>
            <person name="Arachchi H.M."/>
            <person name="Berlin A."/>
            <person name="Chapman S.B."/>
            <person name="Goldberg J."/>
            <person name="Griggs A."/>
            <person name="Gujja S."/>
            <person name="Hansen M."/>
            <person name="Howarth C."/>
            <person name="Imamovic A."/>
            <person name="Larimer J."/>
            <person name="McCowen C."/>
            <person name="Montmayeur A."/>
            <person name="Murphy C."/>
            <person name="Neiman D."/>
            <person name="Pearson M."/>
            <person name="Priest M."/>
            <person name="Roberts A."/>
            <person name="Saif S."/>
            <person name="Shea T."/>
            <person name="Sisk P."/>
            <person name="Sykes S."/>
            <person name="Wortman J."/>
            <person name="Nusbaum C."/>
            <person name="Birren B."/>
        </authorList>
    </citation>
    <scope>NUCLEOTIDE SEQUENCE [LARGE SCALE GENOMIC DNA]</scope>
    <source>
        <strain evidence="4 5">VS20</strain>
    </source>
</reference>
<evidence type="ECO:0000256" key="2">
    <source>
        <dbReference type="SAM" id="Phobius"/>
    </source>
</evidence>
<proteinExistence type="predicted"/>
<feature type="compositionally biased region" description="Low complexity" evidence="1">
    <location>
        <begin position="280"/>
        <end position="315"/>
    </location>
</feature>
<feature type="compositionally biased region" description="Gly residues" evidence="1">
    <location>
        <begin position="212"/>
        <end position="279"/>
    </location>
</feature>
<feature type="compositionally biased region" description="Pro residues" evidence="1">
    <location>
        <begin position="160"/>
        <end position="174"/>
    </location>
</feature>
<feature type="compositionally biased region" description="Basic and acidic residues" evidence="1">
    <location>
        <begin position="348"/>
        <end position="359"/>
    </location>
</feature>
<dbReference type="EMBL" id="JH767165">
    <property type="protein sequence ID" value="EQC32058.1"/>
    <property type="molecule type" value="Genomic_DNA"/>
</dbReference>
<evidence type="ECO:0008006" key="6">
    <source>
        <dbReference type="Google" id="ProtNLM"/>
    </source>
</evidence>
<dbReference type="InParanoid" id="T0RIB8"/>
<gene>
    <name evidence="4" type="ORF">SDRG_10256</name>
</gene>
<organism evidence="4 5">
    <name type="scientific">Saprolegnia diclina (strain VS20)</name>
    <dbReference type="NCBI Taxonomy" id="1156394"/>
    <lineage>
        <taxon>Eukaryota</taxon>
        <taxon>Sar</taxon>
        <taxon>Stramenopiles</taxon>
        <taxon>Oomycota</taxon>
        <taxon>Saprolegniomycetes</taxon>
        <taxon>Saprolegniales</taxon>
        <taxon>Saprolegniaceae</taxon>
        <taxon>Saprolegnia</taxon>
    </lineage>
</organism>
<dbReference type="OrthoDB" id="79930at2759"/>
<feature type="compositionally biased region" description="Low complexity" evidence="1">
    <location>
        <begin position="175"/>
        <end position="185"/>
    </location>
</feature>
<dbReference type="AlphaFoldDB" id="T0RIB8"/>
<feature type="transmembrane region" description="Helical" evidence="2">
    <location>
        <begin position="315"/>
        <end position="339"/>
    </location>
</feature>
<keyword evidence="2" id="KW-0812">Transmembrane</keyword>
<accession>T0RIB8</accession>
<feature type="region of interest" description="Disordered" evidence="1">
    <location>
        <begin position="155"/>
        <end position="315"/>
    </location>
</feature>
<evidence type="ECO:0000256" key="3">
    <source>
        <dbReference type="SAM" id="SignalP"/>
    </source>
</evidence>
<dbReference type="GeneID" id="19950983"/>
<feature type="signal peptide" evidence="3">
    <location>
        <begin position="1"/>
        <end position="23"/>
    </location>
</feature>
<dbReference type="Proteomes" id="UP000030762">
    <property type="component" value="Unassembled WGS sequence"/>
</dbReference>
<dbReference type="VEuPathDB" id="FungiDB:SDRG_10256"/>
<name>T0RIB8_SAPDV</name>
<dbReference type="RefSeq" id="XP_008614460.1">
    <property type="nucleotide sequence ID" value="XM_008616238.1"/>
</dbReference>
<feature type="chain" id="PRO_5004571356" description="TNFR-Cys domain-containing protein" evidence="3">
    <location>
        <begin position="24"/>
        <end position="369"/>
    </location>
</feature>
<keyword evidence="2" id="KW-1133">Transmembrane helix</keyword>
<evidence type="ECO:0000256" key="1">
    <source>
        <dbReference type="SAM" id="MobiDB-lite"/>
    </source>
</evidence>
<protein>
    <recommendedName>
        <fullName evidence="6">TNFR-Cys domain-containing protein</fullName>
    </recommendedName>
</protein>
<evidence type="ECO:0000313" key="5">
    <source>
        <dbReference type="Proteomes" id="UP000030762"/>
    </source>
</evidence>
<keyword evidence="3" id="KW-0732">Signal</keyword>
<keyword evidence="5" id="KW-1185">Reference proteome</keyword>